<proteinExistence type="predicted"/>
<feature type="compositionally biased region" description="Basic and acidic residues" evidence="1">
    <location>
        <begin position="47"/>
        <end position="60"/>
    </location>
</feature>
<feature type="region of interest" description="Disordered" evidence="1">
    <location>
        <begin position="40"/>
        <end position="77"/>
    </location>
</feature>
<evidence type="ECO:0000256" key="1">
    <source>
        <dbReference type="SAM" id="MobiDB-lite"/>
    </source>
</evidence>
<name>A0A0M8P000_9EURO</name>
<sequence length="160" mass="19245">MTLSRSGKVDQWRIRKKKLTKGVDLREREEYCLQKSRLAPSFEGEEEKSKKRERERERVHRINHSGPGGERERERVTTRTVRSDHPLDSISAVFFFFFFLFFSFFLFLFSIIFFFSFSFLFFLREIFIIIILRHQVRTGSELKCQGKSFPLVLTRLTNMN</sequence>
<evidence type="ECO:0000256" key="2">
    <source>
        <dbReference type="SAM" id="Phobius"/>
    </source>
</evidence>
<protein>
    <submittedName>
        <fullName evidence="3">Uncharacterized protein</fullName>
    </submittedName>
</protein>
<organism evidence="3 4">
    <name type="scientific">Penicillium nordicum</name>
    <dbReference type="NCBI Taxonomy" id="229535"/>
    <lineage>
        <taxon>Eukaryota</taxon>
        <taxon>Fungi</taxon>
        <taxon>Dikarya</taxon>
        <taxon>Ascomycota</taxon>
        <taxon>Pezizomycotina</taxon>
        <taxon>Eurotiomycetes</taxon>
        <taxon>Eurotiomycetidae</taxon>
        <taxon>Eurotiales</taxon>
        <taxon>Aspergillaceae</taxon>
        <taxon>Penicillium</taxon>
    </lineage>
</organism>
<comment type="caution">
    <text evidence="3">The sequence shown here is derived from an EMBL/GenBank/DDBJ whole genome shotgun (WGS) entry which is preliminary data.</text>
</comment>
<keyword evidence="2" id="KW-0812">Transmembrane</keyword>
<evidence type="ECO:0000313" key="3">
    <source>
        <dbReference type="EMBL" id="KOS42706.1"/>
    </source>
</evidence>
<dbReference type="Proteomes" id="UP000037696">
    <property type="component" value="Unassembled WGS sequence"/>
</dbReference>
<gene>
    <name evidence="3" type="ORF">ACN38_g6401</name>
</gene>
<dbReference type="AlphaFoldDB" id="A0A0M8P000"/>
<keyword evidence="2" id="KW-0472">Membrane</keyword>
<reference evidence="3 4" key="1">
    <citation type="submission" date="2015-08" db="EMBL/GenBank/DDBJ databases">
        <title>Genome sequencing of Penicillium nordicum.</title>
        <authorList>
            <person name="Nguyen H.D."/>
            <person name="Seifert K.A."/>
        </authorList>
    </citation>
    <scope>NUCLEOTIDE SEQUENCE [LARGE SCALE GENOMIC DNA]</scope>
    <source>
        <strain evidence="3 4">DAOMC 185683</strain>
    </source>
</reference>
<dbReference type="EMBL" id="LHQQ01000099">
    <property type="protein sequence ID" value="KOS42706.1"/>
    <property type="molecule type" value="Genomic_DNA"/>
</dbReference>
<keyword evidence="2" id="KW-1133">Transmembrane helix</keyword>
<evidence type="ECO:0000313" key="4">
    <source>
        <dbReference type="Proteomes" id="UP000037696"/>
    </source>
</evidence>
<feature type="transmembrane region" description="Helical" evidence="2">
    <location>
        <begin position="90"/>
        <end position="123"/>
    </location>
</feature>
<keyword evidence="4" id="KW-1185">Reference proteome</keyword>
<accession>A0A0M8P000</accession>